<feature type="region of interest" description="Disordered" evidence="2">
    <location>
        <begin position="780"/>
        <end position="840"/>
    </location>
</feature>
<feature type="transmembrane region" description="Helical" evidence="3">
    <location>
        <begin position="1054"/>
        <end position="1072"/>
    </location>
</feature>
<feature type="compositionally biased region" description="Polar residues" evidence="2">
    <location>
        <begin position="780"/>
        <end position="795"/>
    </location>
</feature>
<feature type="compositionally biased region" description="Polar residues" evidence="2">
    <location>
        <begin position="491"/>
        <end position="500"/>
    </location>
</feature>
<feature type="compositionally biased region" description="Basic and acidic residues" evidence="2">
    <location>
        <begin position="226"/>
        <end position="247"/>
    </location>
</feature>
<feature type="compositionally biased region" description="Basic and acidic residues" evidence="2">
    <location>
        <begin position="158"/>
        <end position="172"/>
    </location>
</feature>
<dbReference type="RefSeq" id="XP_013337706.1">
    <property type="nucleotide sequence ID" value="XM_013482252.1"/>
</dbReference>
<reference evidence="4" key="2">
    <citation type="submission" date="2013-10" db="EMBL/GenBank/DDBJ databases">
        <authorList>
            <person name="Aslett M."/>
        </authorList>
    </citation>
    <scope>NUCLEOTIDE SEQUENCE [LARGE SCALE GENOMIC DNA]</scope>
    <source>
        <strain evidence="4">Weybridge</strain>
    </source>
</reference>
<keyword evidence="3" id="KW-0812">Transmembrane</keyword>
<reference evidence="4" key="1">
    <citation type="submission" date="2013-10" db="EMBL/GenBank/DDBJ databases">
        <title>Genomic analysis of the causative agents of coccidiosis in chickens.</title>
        <authorList>
            <person name="Reid A.J."/>
            <person name="Blake D."/>
            <person name="Billington K."/>
            <person name="Browne H."/>
            <person name="Dunn M."/>
            <person name="Hung S."/>
            <person name="Kawahara F."/>
            <person name="Miranda-Saavedra D."/>
            <person name="Mourier T."/>
            <person name="Nagra H."/>
            <person name="Otto T.D."/>
            <person name="Rawlings N."/>
            <person name="Sanchez A."/>
            <person name="Sanders M."/>
            <person name="Subramaniam C."/>
            <person name="Tay Y."/>
            <person name="Dear P."/>
            <person name="Doerig C."/>
            <person name="Gruber A."/>
            <person name="Parkinson J."/>
            <person name="Shirley M."/>
            <person name="Wan K.L."/>
            <person name="Berriman M."/>
            <person name="Tomley F."/>
            <person name="Pain A."/>
        </authorList>
    </citation>
    <scope>NUCLEOTIDE SEQUENCE [LARGE SCALE GENOMIC DNA]</scope>
    <source>
        <strain evidence="4">Weybridge</strain>
    </source>
</reference>
<evidence type="ECO:0000256" key="2">
    <source>
        <dbReference type="SAM" id="MobiDB-lite"/>
    </source>
</evidence>
<dbReference type="OMA" id="EYGCFLP"/>
<dbReference type="GeneID" id="25334865"/>
<feature type="compositionally biased region" description="Polar residues" evidence="2">
    <location>
        <begin position="191"/>
        <end position="203"/>
    </location>
</feature>
<organism evidence="4 5">
    <name type="scientific">Eimeria maxima</name>
    <name type="common">Coccidian parasite</name>
    <dbReference type="NCBI Taxonomy" id="5804"/>
    <lineage>
        <taxon>Eukaryota</taxon>
        <taxon>Sar</taxon>
        <taxon>Alveolata</taxon>
        <taxon>Apicomplexa</taxon>
        <taxon>Conoidasida</taxon>
        <taxon>Coccidia</taxon>
        <taxon>Eucoccidiorida</taxon>
        <taxon>Eimeriorina</taxon>
        <taxon>Eimeriidae</taxon>
        <taxon>Eimeria</taxon>
    </lineage>
</organism>
<proteinExistence type="predicted"/>
<sequence length="1080" mass="117237">MQEPQQEVVGTCEGVLARVPPAVAGGEYTSVTVSESDGAGVTLAPSSGDRVCSCTADHSEFAYFLCICEAQQPAGRLPISRDGCAPDPRCASRLSHGCICTECSCACACRGANGANAEVNISGTPLLSPLSGSPERRLQSKDPTLVQDGQTGLPIPADKPRLGGRSRERECLPEFQSNSCGFSVPQDRQMAPSQNSDSQSQAHWLTLPPSLPVEEGSIVSNSSDSGHPEGWEHVRCDDTDATHKQSDDTMQTEGEFESKPLRGNATPGHQEAGTDTLSGWSSPSAEFELIADAPWCDVRQLLRVSSGQNAVGMDLACSGLTSALMGEKSNSSNAAEALATMGDEAEEGEGATVAADSGRTDRQGCPVVKLLRSAVYSSILSGSDFIRRQGTVGKAPLGTRATPAPDSSSAILSGWGGRWQLTPVDPPLDNFSSSDRRSGSDQLHPAFSYTDEEVPRGLQGDHRQLQAQVQNVISSDSDTVRPRSPMGSRSLAANSGMQQRTVPTDEANAAIYFDSSSVASKVEAAPSSAKDSYTGGIGRRRASATGLHDLNVHRVSLAQQHLEGQSRRVTKRGLRLNILITSLPGVDTGLFCRHMFAEWQEVSRQRVSCGEEFVFRSPCLVPTVEVPVIATTSFASALPYCELRLLEEWGQDMVLQQEVAERRVHVCLFLIPHSALPLSTGVLALLRRLRAVACMLPVLIVQQSASSEQILRDRGKLRLQLAASDLATLEEMLLPLHPKPWGPEACAHCQKRMHEKDQLSQVHSEPWSFLLTRGLFNGDTVNSENPSDATNQDTPEAQRPRDDNEEGINNSVSGCIRKACSQRQPTEGEGEGGLRPDTLEEASAPANGLRCKMQGSSGIPRGLNAVHLPLVLQLPLSDTSGGKDSRCACTERTSGSSEEVTTPLSLRGMLVEASAGLLHRRAEYGCFLPFLFQQQMQPNRTQKLRGLQQWEHQEKQQREQQEHVEALVDLRQWQIDRHPNIDTAMQMQRQLDGQREQLRKMQQQLLHLQEKRFLQELLTEEAELVPPHPSPQRSVFLRNSGTDSGEREELLSQLAQTGVVLALMLGVGTILFSSMKRGNF</sequence>
<keyword evidence="5" id="KW-1185">Reference proteome</keyword>
<feature type="coiled-coil region" evidence="1">
    <location>
        <begin position="984"/>
        <end position="1011"/>
    </location>
</feature>
<dbReference type="VEuPathDB" id="ToxoDB:EMWEY_00008790"/>
<dbReference type="AlphaFoldDB" id="U6MAL4"/>
<dbReference type="Proteomes" id="UP000030763">
    <property type="component" value="Unassembled WGS sequence"/>
</dbReference>
<feature type="region of interest" description="Disordered" evidence="2">
    <location>
        <begin position="125"/>
        <end position="281"/>
    </location>
</feature>
<gene>
    <name evidence="4" type="ORF">EMWEY_00008790</name>
</gene>
<name>U6MAL4_EIMMA</name>
<dbReference type="EMBL" id="HG721991">
    <property type="protein sequence ID" value="CDJ61056.1"/>
    <property type="molecule type" value="Genomic_DNA"/>
</dbReference>
<dbReference type="OrthoDB" id="347531at2759"/>
<evidence type="ECO:0000313" key="5">
    <source>
        <dbReference type="Proteomes" id="UP000030763"/>
    </source>
</evidence>
<feature type="region of interest" description="Disordered" evidence="2">
    <location>
        <begin position="394"/>
        <end position="448"/>
    </location>
</feature>
<evidence type="ECO:0000256" key="3">
    <source>
        <dbReference type="SAM" id="Phobius"/>
    </source>
</evidence>
<feature type="region of interest" description="Disordered" evidence="2">
    <location>
        <begin position="474"/>
        <end position="500"/>
    </location>
</feature>
<evidence type="ECO:0000256" key="1">
    <source>
        <dbReference type="SAM" id="Coils"/>
    </source>
</evidence>
<evidence type="ECO:0000313" key="4">
    <source>
        <dbReference type="EMBL" id="CDJ61056.1"/>
    </source>
</evidence>
<keyword evidence="3" id="KW-1133">Transmembrane helix</keyword>
<protein>
    <submittedName>
        <fullName evidence="4">Uncharacterized protein</fullName>
    </submittedName>
</protein>
<keyword evidence="3" id="KW-0472">Membrane</keyword>
<keyword evidence="1" id="KW-0175">Coiled coil</keyword>
<accession>U6MAL4</accession>